<dbReference type="InterPro" id="IPR001647">
    <property type="entry name" value="HTH_TetR"/>
</dbReference>
<dbReference type="Pfam" id="PF21303">
    <property type="entry name" value="TetR_C_39"/>
    <property type="match status" value="1"/>
</dbReference>
<reference evidence="4 5" key="1">
    <citation type="submission" date="2018-05" db="EMBL/GenBank/DDBJ databases">
        <title>Paenibacillus flagellatus sp. nov., isolated from selenium mineral soil.</title>
        <authorList>
            <person name="Dai X."/>
        </authorList>
    </citation>
    <scope>NUCLEOTIDE SEQUENCE [LARGE SCALE GENOMIC DNA]</scope>
    <source>
        <strain evidence="4 5">DXL2</strain>
    </source>
</reference>
<evidence type="ECO:0000313" key="4">
    <source>
        <dbReference type="EMBL" id="PYI52636.1"/>
    </source>
</evidence>
<evidence type="ECO:0000313" key="5">
    <source>
        <dbReference type="Proteomes" id="UP000247476"/>
    </source>
</evidence>
<dbReference type="SUPFAM" id="SSF46689">
    <property type="entry name" value="Homeodomain-like"/>
    <property type="match status" value="1"/>
</dbReference>
<dbReference type="InterPro" id="IPR050624">
    <property type="entry name" value="HTH-type_Tx_Regulator"/>
</dbReference>
<gene>
    <name evidence="4" type="ORF">DLM86_20950</name>
</gene>
<name>A0A2V5KTP8_9BACL</name>
<dbReference type="InterPro" id="IPR049149">
    <property type="entry name" value="TetR/AcrR_C"/>
</dbReference>
<dbReference type="PRINTS" id="PR00455">
    <property type="entry name" value="HTHTETR"/>
</dbReference>
<feature type="DNA-binding region" description="H-T-H motif" evidence="2">
    <location>
        <begin position="32"/>
        <end position="51"/>
    </location>
</feature>
<dbReference type="SUPFAM" id="SSF48498">
    <property type="entry name" value="Tetracyclin repressor-like, C-terminal domain"/>
    <property type="match status" value="1"/>
</dbReference>
<accession>A0A2V5KTP8</accession>
<protein>
    <submittedName>
        <fullName evidence="4">TetR/AcrR family transcriptional regulator</fullName>
    </submittedName>
</protein>
<dbReference type="AlphaFoldDB" id="A0A2V5KTP8"/>
<dbReference type="OrthoDB" id="9814200at2"/>
<keyword evidence="1 2" id="KW-0238">DNA-binding</keyword>
<dbReference type="EMBL" id="QJVJ01000009">
    <property type="protein sequence ID" value="PYI52636.1"/>
    <property type="molecule type" value="Genomic_DNA"/>
</dbReference>
<proteinExistence type="predicted"/>
<dbReference type="Proteomes" id="UP000247476">
    <property type="component" value="Unassembled WGS sequence"/>
</dbReference>
<dbReference type="GO" id="GO:0003677">
    <property type="term" value="F:DNA binding"/>
    <property type="evidence" value="ECO:0007669"/>
    <property type="project" value="UniProtKB-UniRule"/>
</dbReference>
<dbReference type="Gene3D" id="1.10.357.10">
    <property type="entry name" value="Tetracycline Repressor, domain 2"/>
    <property type="match status" value="1"/>
</dbReference>
<evidence type="ECO:0000256" key="1">
    <source>
        <dbReference type="ARBA" id="ARBA00023125"/>
    </source>
</evidence>
<comment type="caution">
    <text evidence="4">The sequence shown here is derived from an EMBL/GenBank/DDBJ whole genome shotgun (WGS) entry which is preliminary data.</text>
</comment>
<dbReference type="InterPro" id="IPR036271">
    <property type="entry name" value="Tet_transcr_reg_TetR-rel_C_sf"/>
</dbReference>
<feature type="domain" description="HTH tetR-type" evidence="3">
    <location>
        <begin position="9"/>
        <end position="69"/>
    </location>
</feature>
<organism evidence="4 5">
    <name type="scientific">Paenibacillus flagellatus</name>
    <dbReference type="NCBI Taxonomy" id="2211139"/>
    <lineage>
        <taxon>Bacteria</taxon>
        <taxon>Bacillati</taxon>
        <taxon>Bacillota</taxon>
        <taxon>Bacilli</taxon>
        <taxon>Bacillales</taxon>
        <taxon>Paenibacillaceae</taxon>
        <taxon>Paenibacillus</taxon>
    </lineage>
</organism>
<keyword evidence="5" id="KW-1185">Reference proteome</keyword>
<dbReference type="InterPro" id="IPR009057">
    <property type="entry name" value="Homeodomain-like_sf"/>
</dbReference>
<dbReference type="Pfam" id="PF00440">
    <property type="entry name" value="TetR_N"/>
    <property type="match status" value="1"/>
</dbReference>
<evidence type="ECO:0000259" key="3">
    <source>
        <dbReference type="PROSITE" id="PS50977"/>
    </source>
</evidence>
<dbReference type="PROSITE" id="PS50977">
    <property type="entry name" value="HTH_TETR_2"/>
    <property type="match status" value="1"/>
</dbReference>
<dbReference type="RefSeq" id="WP_110842004.1">
    <property type="nucleotide sequence ID" value="NZ_QJVJ01000009.1"/>
</dbReference>
<dbReference type="PANTHER" id="PTHR43479:SF11">
    <property type="entry name" value="ACREF_ENVCD OPERON REPRESSOR-RELATED"/>
    <property type="match status" value="1"/>
</dbReference>
<sequence>MARVTKNPEERKTEILLAAERLFQSKGYERTAVSDIVKHVGVAQGTFYYYFKSKEEIADALIDRMVERQMEIIRRIADDSSLPGYEKMVRVVTDVFMRRGENLDAEEYLHHESNALLHQKSLVKTVQAYTPVLTSIVEQGVREGAFRTEHPREAVEFFLVGVLFLFDPGIFPWTPDELETKLQAVGETMEKLFGADKGAFAVKRLSPNAIPLLDRRKRIESPNP</sequence>
<dbReference type="PANTHER" id="PTHR43479">
    <property type="entry name" value="ACREF/ENVCD OPERON REPRESSOR-RELATED"/>
    <property type="match status" value="1"/>
</dbReference>
<evidence type="ECO:0000256" key="2">
    <source>
        <dbReference type="PROSITE-ProRule" id="PRU00335"/>
    </source>
</evidence>